<dbReference type="InterPro" id="IPR001647">
    <property type="entry name" value="HTH_TetR"/>
</dbReference>
<dbReference type="Proteomes" id="UP000034455">
    <property type="component" value="Unassembled WGS sequence"/>
</dbReference>
<keyword evidence="1 2" id="KW-0238">DNA-binding</keyword>
<protein>
    <submittedName>
        <fullName evidence="4">Transcriptional regulator, TetR family</fullName>
    </submittedName>
</protein>
<dbReference type="RefSeq" id="WP_019469246.1">
    <property type="nucleotide sequence ID" value="NZ_BKAS01000027.1"/>
</dbReference>
<dbReference type="PROSITE" id="PS50977">
    <property type="entry name" value="HTH_TETR_2"/>
    <property type="match status" value="1"/>
</dbReference>
<dbReference type="GeneID" id="58096286"/>
<dbReference type="SUPFAM" id="SSF46689">
    <property type="entry name" value="Homeodomain-like"/>
    <property type="match status" value="1"/>
</dbReference>
<dbReference type="InterPro" id="IPR050624">
    <property type="entry name" value="HTH-type_Tx_Regulator"/>
</dbReference>
<dbReference type="Gene3D" id="1.10.357.10">
    <property type="entry name" value="Tetracycline Repressor, domain 2"/>
    <property type="match status" value="1"/>
</dbReference>
<dbReference type="InterPro" id="IPR039532">
    <property type="entry name" value="TetR_C_Firmicutes"/>
</dbReference>
<comment type="caution">
    <text evidence="4">The sequence shown here is derived from an EMBL/GenBank/DDBJ whole genome shotgun (WGS) entry which is preliminary data.</text>
</comment>
<dbReference type="EMBL" id="LAKJ01000019">
    <property type="protein sequence ID" value="KKI63017.1"/>
    <property type="molecule type" value="Genomic_DNA"/>
</dbReference>
<sequence>MAEDRRVRKTQNAIKHAFIQLLNEKDLDKITISDITHKADINRGTFYLHYEDKYMLLNKMENDYIEELSNTLSTKDKFYVGMDVEAFARIFTEEKLKKIILHIDTNFEFYKTIFMLERRSQLETKINQVMYENMKKHLVTKDTVDGIPLDYFHSYVAGASISFIKYWVKDNRKIDPQTLVESLFKIVFYGPLRLMAKEQYNISEQ</sequence>
<dbReference type="InterPro" id="IPR009057">
    <property type="entry name" value="Homeodomain-like_sf"/>
</dbReference>
<gene>
    <name evidence="4" type="ORF">UF66_1123</name>
</gene>
<dbReference type="Pfam" id="PF00440">
    <property type="entry name" value="TetR_N"/>
    <property type="match status" value="1"/>
</dbReference>
<dbReference type="PANTHER" id="PTHR43479:SF23">
    <property type="entry name" value="HTH TETR-TYPE DOMAIN-CONTAINING PROTEIN"/>
    <property type="match status" value="1"/>
</dbReference>
<dbReference type="GO" id="GO:0003677">
    <property type="term" value="F:DNA binding"/>
    <property type="evidence" value="ECO:0007669"/>
    <property type="project" value="UniProtKB-UniRule"/>
</dbReference>
<dbReference type="Pfam" id="PF14278">
    <property type="entry name" value="TetR_C_8"/>
    <property type="match status" value="1"/>
</dbReference>
<proteinExistence type="predicted"/>
<feature type="domain" description="HTH tetR-type" evidence="3">
    <location>
        <begin position="8"/>
        <end position="68"/>
    </location>
</feature>
<dbReference type="AlphaFoldDB" id="A0A0M2NSM5"/>
<reference evidence="4 5" key="1">
    <citation type="submission" date="2015-03" db="EMBL/GenBank/DDBJ databases">
        <title>Genome Assembly of Staphylococcus cohnii subsp. cohnii strain G22B2.</title>
        <authorList>
            <person name="Nair G."/>
            <person name="Kaur G."/>
            <person name="Khatri I."/>
            <person name="Singh N.K."/>
            <person name="Sathyabama S."/>
            <person name="Maurya S.K."/>
            <person name="Subramanian S."/>
            <person name="Agrewala J.N."/>
            <person name="Mayilraj S."/>
        </authorList>
    </citation>
    <scope>NUCLEOTIDE SEQUENCE [LARGE SCALE GENOMIC DNA]</scope>
    <source>
        <strain evidence="4 5">G22B2</strain>
    </source>
</reference>
<evidence type="ECO:0000313" key="4">
    <source>
        <dbReference type="EMBL" id="KKI63017.1"/>
    </source>
</evidence>
<feature type="DNA-binding region" description="H-T-H motif" evidence="2">
    <location>
        <begin position="31"/>
        <end position="50"/>
    </location>
</feature>
<evidence type="ECO:0000256" key="1">
    <source>
        <dbReference type="ARBA" id="ARBA00023125"/>
    </source>
</evidence>
<dbReference type="PATRIC" id="fig|74704.6.peg.1154"/>
<evidence type="ECO:0000313" key="5">
    <source>
        <dbReference type="Proteomes" id="UP000034455"/>
    </source>
</evidence>
<accession>A0A0M2NSM5</accession>
<evidence type="ECO:0000256" key="2">
    <source>
        <dbReference type="PROSITE-ProRule" id="PRU00335"/>
    </source>
</evidence>
<dbReference type="PANTHER" id="PTHR43479">
    <property type="entry name" value="ACREF/ENVCD OPERON REPRESSOR-RELATED"/>
    <property type="match status" value="1"/>
</dbReference>
<evidence type="ECO:0000259" key="3">
    <source>
        <dbReference type="PROSITE" id="PS50977"/>
    </source>
</evidence>
<organism evidence="4 5">
    <name type="scientific">Staphylococcus cohnii subsp. cohnii</name>
    <dbReference type="NCBI Taxonomy" id="74704"/>
    <lineage>
        <taxon>Bacteria</taxon>
        <taxon>Bacillati</taxon>
        <taxon>Bacillota</taxon>
        <taxon>Bacilli</taxon>
        <taxon>Bacillales</taxon>
        <taxon>Staphylococcaceae</taxon>
        <taxon>Staphylococcus</taxon>
        <taxon>Staphylococcus cohnii species complex</taxon>
    </lineage>
</organism>
<name>A0A0M2NSM5_STACC</name>